<keyword evidence="4" id="KW-1185">Reference proteome</keyword>
<accession>A0ABY8VX91</accession>
<feature type="compositionally biased region" description="Low complexity" evidence="1">
    <location>
        <begin position="133"/>
        <end position="149"/>
    </location>
</feature>
<gene>
    <name evidence="3" type="ORF">PT015_24455</name>
</gene>
<feature type="region of interest" description="Disordered" evidence="1">
    <location>
        <begin position="133"/>
        <end position="174"/>
    </location>
</feature>
<feature type="transmembrane region" description="Helical" evidence="2">
    <location>
        <begin position="177"/>
        <end position="196"/>
    </location>
</feature>
<keyword evidence="2" id="KW-0812">Transmembrane</keyword>
<evidence type="ECO:0000313" key="4">
    <source>
        <dbReference type="Proteomes" id="UP001236585"/>
    </source>
</evidence>
<evidence type="ECO:0000313" key="3">
    <source>
        <dbReference type="EMBL" id="WIM87931.1"/>
    </source>
</evidence>
<proteinExistence type="predicted"/>
<dbReference type="RefSeq" id="WP_285187887.1">
    <property type="nucleotide sequence ID" value="NZ_CP126981.1"/>
</dbReference>
<dbReference type="Proteomes" id="UP001236585">
    <property type="component" value="Chromosome"/>
</dbReference>
<evidence type="ECO:0000256" key="2">
    <source>
        <dbReference type="SAM" id="Phobius"/>
    </source>
</evidence>
<feature type="compositionally biased region" description="Low complexity" evidence="1">
    <location>
        <begin position="165"/>
        <end position="174"/>
    </location>
</feature>
<keyword evidence="2" id="KW-0472">Membrane</keyword>
<reference evidence="3 4" key="1">
    <citation type="journal article" date="2023" name="Microbiol. Resour. Announc.">
        <title>Complete Genome Sequence of Mycobacterium wuenschmanii, a novel Nontuberculous Mycobacterium Isolated from a captive population of Amazon Milk Frogs.</title>
        <authorList>
            <person name="Hicks J."/>
            <person name="Zeineldin M."/>
            <person name="Ward H."/>
            <person name="Wuenschmann A."/>
            <person name="Camp P."/>
            <person name="Farrell D."/>
            <person name="Lehman K."/>
            <person name="Thacker T."/>
            <person name="Cuthbert E."/>
        </authorList>
    </citation>
    <scope>NUCLEOTIDE SEQUENCE [LARGE SCALE GENOMIC DNA]</scope>
    <source>
        <strain evidence="3 4">Wuenschmanii</strain>
    </source>
</reference>
<feature type="transmembrane region" description="Helical" evidence="2">
    <location>
        <begin position="109"/>
        <end position="130"/>
    </location>
</feature>
<evidence type="ECO:0008006" key="5">
    <source>
        <dbReference type="Google" id="ProtNLM"/>
    </source>
</evidence>
<keyword evidence="2" id="KW-1133">Transmembrane helix</keyword>
<protein>
    <recommendedName>
        <fullName evidence="5">Transmembrane protein</fullName>
    </recommendedName>
</protein>
<evidence type="ECO:0000256" key="1">
    <source>
        <dbReference type="SAM" id="MobiDB-lite"/>
    </source>
</evidence>
<dbReference type="EMBL" id="CP126981">
    <property type="protein sequence ID" value="WIM87931.1"/>
    <property type="molecule type" value="Genomic_DNA"/>
</dbReference>
<organism evidence="3 4">
    <name type="scientific">Candidatus Mycobacterium wuenschmannii</name>
    <dbReference type="NCBI Taxonomy" id="3027808"/>
    <lineage>
        <taxon>Bacteria</taxon>
        <taxon>Bacillati</taxon>
        <taxon>Actinomycetota</taxon>
        <taxon>Actinomycetes</taxon>
        <taxon>Mycobacteriales</taxon>
        <taxon>Mycobacteriaceae</taxon>
        <taxon>Mycobacterium</taxon>
    </lineage>
</organism>
<feature type="compositionally biased region" description="Polar residues" evidence="1">
    <location>
        <begin position="150"/>
        <end position="164"/>
    </location>
</feature>
<sequence>MAAGLPAELVEETALTLSSVSQVTLPPEHWPAVERTLAATNLAVDTNDADALRAALDELQRFGLTPRYREDFPITGASPVADAPLPAPPPIHGAPPPMAPARPAGAGRIWLGAGLAAVVVLVTIAVLGLLSSTEHSSAPHPQSTSSSHTGATSPTGPTSASPIETPTQPTSSGGTSVAVGLLAAAAVVLAVVVIVVRRRSQRHHPPPAHFVDAGGPVAWPVRPATTFAPNELVELANRTVDRLVDKGGTR</sequence>
<name>A0ABY8VX91_9MYCO</name>